<evidence type="ECO:0000313" key="7">
    <source>
        <dbReference type="EMBL" id="EEB12567.1"/>
    </source>
</evidence>
<protein>
    <submittedName>
        <fullName evidence="7 8">Ribonuclease, putative</fullName>
    </submittedName>
</protein>
<dbReference type="AlphaFoldDB" id="E0VGR1"/>
<keyword evidence="4 6" id="KW-1133">Transmembrane helix</keyword>
<dbReference type="InParanoid" id="E0VGR1"/>
<evidence type="ECO:0000256" key="6">
    <source>
        <dbReference type="SAM" id="Phobius"/>
    </source>
</evidence>
<dbReference type="GO" id="GO:0016020">
    <property type="term" value="C:membrane"/>
    <property type="evidence" value="ECO:0007669"/>
    <property type="project" value="UniProtKB-SubCell"/>
</dbReference>
<evidence type="ECO:0000313" key="8">
    <source>
        <dbReference type="EnsemblMetazoa" id="PHUM190470-PA"/>
    </source>
</evidence>
<evidence type="ECO:0000256" key="4">
    <source>
        <dbReference type="ARBA" id="ARBA00022989"/>
    </source>
</evidence>
<dbReference type="STRING" id="121224.E0VGR1"/>
<dbReference type="EnsemblMetazoa" id="PHUM190470-RA">
    <property type="protein sequence ID" value="PHUM190470-PA"/>
    <property type="gene ID" value="PHUM190470"/>
</dbReference>
<keyword evidence="3 6" id="KW-0812">Transmembrane</keyword>
<proteinExistence type="inferred from homology"/>
<reference evidence="7" key="2">
    <citation type="submission" date="2007-04" db="EMBL/GenBank/DDBJ databases">
        <title>The genome of the human body louse.</title>
        <authorList>
            <consortium name="The Human Body Louse Genome Consortium"/>
            <person name="Kirkness E."/>
            <person name="Walenz B."/>
            <person name="Hass B."/>
            <person name="Bruggner R."/>
            <person name="Strausberg R."/>
        </authorList>
    </citation>
    <scope>NUCLEOTIDE SEQUENCE</scope>
    <source>
        <strain evidence="7">USDA</strain>
    </source>
</reference>
<dbReference type="Proteomes" id="UP000009046">
    <property type="component" value="Unassembled WGS sequence"/>
</dbReference>
<keyword evidence="9" id="KW-1185">Reference proteome</keyword>
<dbReference type="OrthoDB" id="67317at2759"/>
<dbReference type="RefSeq" id="XP_002425305.1">
    <property type="nucleotide sequence ID" value="XM_002425260.1"/>
</dbReference>
<dbReference type="HOGENOM" id="CLU_1715438_0_0_1"/>
<evidence type="ECO:0000256" key="1">
    <source>
        <dbReference type="ARBA" id="ARBA00004141"/>
    </source>
</evidence>
<feature type="transmembrane region" description="Helical" evidence="6">
    <location>
        <begin position="118"/>
        <end position="141"/>
    </location>
</feature>
<dbReference type="InterPro" id="IPR026770">
    <property type="entry name" value="RNase_K"/>
</dbReference>
<reference evidence="7" key="1">
    <citation type="submission" date="2007-04" db="EMBL/GenBank/DDBJ databases">
        <title>Annotation of Pediculus humanus corporis strain USDA.</title>
        <authorList>
            <person name="Kirkness E."/>
            <person name="Hannick L."/>
            <person name="Hass B."/>
            <person name="Bruggner R."/>
            <person name="Lawson D."/>
            <person name="Bidwell S."/>
            <person name="Joardar V."/>
            <person name="Caler E."/>
            <person name="Walenz B."/>
            <person name="Inman J."/>
            <person name="Schobel S."/>
            <person name="Galinsky K."/>
            <person name="Amedeo P."/>
            <person name="Strausberg R."/>
        </authorList>
    </citation>
    <scope>NUCLEOTIDE SEQUENCE</scope>
    <source>
        <strain evidence="7">USDA</strain>
    </source>
</reference>
<keyword evidence="5 6" id="KW-0472">Membrane</keyword>
<dbReference type="GO" id="GO:0004521">
    <property type="term" value="F:RNA endonuclease activity"/>
    <property type="evidence" value="ECO:0007669"/>
    <property type="project" value="InterPro"/>
</dbReference>
<evidence type="ECO:0000256" key="2">
    <source>
        <dbReference type="ARBA" id="ARBA00008458"/>
    </source>
</evidence>
<dbReference type="CTD" id="8240145"/>
<dbReference type="FunCoup" id="E0VGR1">
    <property type="interactions" value="481"/>
</dbReference>
<dbReference type="VEuPathDB" id="VectorBase:PHUM190470"/>
<dbReference type="PANTHER" id="PTHR31733">
    <property type="entry name" value="RIBONUCLEASE KAPPA"/>
    <property type="match status" value="1"/>
</dbReference>
<evidence type="ECO:0000256" key="3">
    <source>
        <dbReference type="ARBA" id="ARBA00022692"/>
    </source>
</evidence>
<organism>
    <name type="scientific">Pediculus humanus subsp. corporis</name>
    <name type="common">Body louse</name>
    <dbReference type="NCBI Taxonomy" id="121224"/>
    <lineage>
        <taxon>Eukaryota</taxon>
        <taxon>Metazoa</taxon>
        <taxon>Ecdysozoa</taxon>
        <taxon>Arthropoda</taxon>
        <taxon>Hexapoda</taxon>
        <taxon>Insecta</taxon>
        <taxon>Pterygota</taxon>
        <taxon>Neoptera</taxon>
        <taxon>Paraneoptera</taxon>
        <taxon>Psocodea</taxon>
        <taxon>Troctomorpha</taxon>
        <taxon>Phthiraptera</taxon>
        <taxon>Anoplura</taxon>
        <taxon>Pediculidae</taxon>
        <taxon>Pediculus</taxon>
    </lineage>
</organism>
<accession>E0VGR1</accession>
<dbReference type="EMBL" id="AAZO01002210">
    <property type="status" value="NOT_ANNOTATED_CDS"/>
    <property type="molecule type" value="Genomic_DNA"/>
</dbReference>
<evidence type="ECO:0000256" key="5">
    <source>
        <dbReference type="ARBA" id="ARBA00023136"/>
    </source>
</evidence>
<name>E0VGR1_PEDHC</name>
<gene>
    <name evidence="8" type="primary">8240145</name>
    <name evidence="7" type="ORF">Phum_PHUM190470</name>
</gene>
<dbReference type="KEGG" id="phu:Phum_PHUM190470"/>
<sequence length="153" mass="17605">METFPKGILLDRQNAQHIKRTEQKNKNKKRRKSKRKKTKVMLHLKCLGIKTAVCCCVLSAWGIIQLGTMQLLFHIRSLAFVDDVPESHLLENNHPLTNLTEFYKNLESGYDANALNCWVGATLYCVLLIFSLCQCALNYWYAQNARKNSNVLC</sequence>
<dbReference type="GeneID" id="8240145"/>
<evidence type="ECO:0000313" key="9">
    <source>
        <dbReference type="Proteomes" id="UP000009046"/>
    </source>
</evidence>
<comment type="subcellular location">
    <subcellularLocation>
        <location evidence="1">Membrane</location>
        <topology evidence="1">Multi-pass membrane protein</topology>
    </subcellularLocation>
</comment>
<dbReference type="eggNOG" id="ENOG502S351">
    <property type="taxonomic scope" value="Eukaryota"/>
</dbReference>
<reference evidence="8" key="3">
    <citation type="submission" date="2021-02" db="UniProtKB">
        <authorList>
            <consortium name="EnsemblMetazoa"/>
        </authorList>
    </citation>
    <scope>IDENTIFICATION</scope>
    <source>
        <strain evidence="8">USDA</strain>
    </source>
</reference>
<dbReference type="EMBL" id="DS235150">
    <property type="protein sequence ID" value="EEB12567.1"/>
    <property type="molecule type" value="Genomic_DNA"/>
</dbReference>
<feature type="transmembrane region" description="Helical" evidence="6">
    <location>
        <begin position="40"/>
        <end position="64"/>
    </location>
</feature>
<comment type="similarity">
    <text evidence="2">Belongs to the RNase K family.</text>
</comment>